<keyword evidence="1" id="KW-0472">Membrane</keyword>
<dbReference type="Proteomes" id="UP000051927">
    <property type="component" value="Unassembled WGS sequence"/>
</dbReference>
<evidence type="ECO:0000313" key="2">
    <source>
        <dbReference type="EMBL" id="KRO02528.1"/>
    </source>
</evidence>
<protein>
    <submittedName>
        <fullName evidence="2">Uncharacterized protein</fullName>
    </submittedName>
</protein>
<accession>A0ABR5Q108</accession>
<reference evidence="2 3" key="1">
    <citation type="journal article" date="2015" name="Genome Announc.">
        <title>Expanding the biotechnology potential of lactobacilli through comparative genomics of 213 strains and associated genera.</title>
        <authorList>
            <person name="Sun Z."/>
            <person name="Harris H.M."/>
            <person name="McCann A."/>
            <person name="Guo C."/>
            <person name="Argimon S."/>
            <person name="Zhang W."/>
            <person name="Yang X."/>
            <person name="Jeffery I.B."/>
            <person name="Cooney J.C."/>
            <person name="Kagawa T.F."/>
            <person name="Liu W."/>
            <person name="Song Y."/>
            <person name="Salvetti E."/>
            <person name="Wrobel A."/>
            <person name="Rasinkangas P."/>
            <person name="Parkhill J."/>
            <person name="Rea M.C."/>
            <person name="O'Sullivan O."/>
            <person name="Ritari J."/>
            <person name="Douillard F.P."/>
            <person name="Paul Ross R."/>
            <person name="Yang R."/>
            <person name="Briner A.E."/>
            <person name="Felis G.E."/>
            <person name="de Vos W.M."/>
            <person name="Barrangou R."/>
            <person name="Klaenhammer T.R."/>
            <person name="Caufield P.W."/>
            <person name="Cui Y."/>
            <person name="Zhang H."/>
            <person name="O'Toole P.W."/>
        </authorList>
    </citation>
    <scope>NUCLEOTIDE SEQUENCE [LARGE SCALE GENOMIC DNA]</scope>
    <source>
        <strain evidence="2 3">DSM 7090</strain>
    </source>
</reference>
<organism evidence="2 3">
    <name type="scientific">Lancefieldella rimae</name>
    <dbReference type="NCBI Taxonomy" id="1383"/>
    <lineage>
        <taxon>Bacteria</taxon>
        <taxon>Bacillati</taxon>
        <taxon>Actinomycetota</taxon>
        <taxon>Coriobacteriia</taxon>
        <taxon>Coriobacteriales</taxon>
        <taxon>Atopobiaceae</taxon>
        <taxon>Lancefieldella</taxon>
    </lineage>
</organism>
<evidence type="ECO:0000313" key="3">
    <source>
        <dbReference type="Proteomes" id="UP000051927"/>
    </source>
</evidence>
<feature type="transmembrane region" description="Helical" evidence="1">
    <location>
        <begin position="6"/>
        <end position="28"/>
    </location>
</feature>
<evidence type="ECO:0000256" key="1">
    <source>
        <dbReference type="SAM" id="Phobius"/>
    </source>
</evidence>
<keyword evidence="1" id="KW-0812">Transmembrane</keyword>
<dbReference type="EMBL" id="JQCP01000002">
    <property type="protein sequence ID" value="KRO02528.1"/>
    <property type="molecule type" value="Genomic_DNA"/>
</dbReference>
<keyword evidence="3" id="KW-1185">Reference proteome</keyword>
<proteinExistence type="predicted"/>
<comment type="caution">
    <text evidence="2">The sequence shown here is derived from an EMBL/GenBank/DDBJ whole genome shotgun (WGS) entry which is preliminary data.</text>
</comment>
<sequence>MAWTAILAASLVNIAILAVSLVNVAILAASLAALFRQHQLGAFLAALLWCAIMTTPT</sequence>
<name>A0ABR5Q108_9ACTN</name>
<gene>
    <name evidence="2" type="ORF">IV60_GL000977</name>
</gene>
<keyword evidence="1" id="KW-1133">Transmembrane helix</keyword>